<name>A0AAU9JQQ0_9CILI</name>
<proteinExistence type="predicted"/>
<dbReference type="EMBL" id="CAJZBQ010000043">
    <property type="protein sequence ID" value="CAG9327440.1"/>
    <property type="molecule type" value="Genomic_DNA"/>
</dbReference>
<reference evidence="2" key="1">
    <citation type="submission" date="2021-09" db="EMBL/GenBank/DDBJ databases">
        <authorList>
            <consortium name="AG Swart"/>
            <person name="Singh M."/>
            <person name="Singh A."/>
            <person name="Seah K."/>
            <person name="Emmerich C."/>
        </authorList>
    </citation>
    <scope>NUCLEOTIDE SEQUENCE</scope>
    <source>
        <strain evidence="2">ATCC30299</strain>
    </source>
</reference>
<sequence length="149" mass="16888">MNAMTYCISLLFFVELSWGASPSVSYIFPPQYSYNFDSSSLQIKLSEAVLAGDSIQQKFGFSLWVKMFQVLTPGKIFRILQPDAKESDNEDFVSLSYSRLSHQFTLAWLNYGNELFSILNLPYTISANWIFIGISAGFENSLAFFIAII</sequence>
<comment type="caution">
    <text evidence="2">The sequence shown here is derived from an EMBL/GenBank/DDBJ whole genome shotgun (WGS) entry which is preliminary data.</text>
</comment>
<evidence type="ECO:0000313" key="3">
    <source>
        <dbReference type="Proteomes" id="UP001162131"/>
    </source>
</evidence>
<keyword evidence="3" id="KW-1185">Reference proteome</keyword>
<evidence type="ECO:0000256" key="1">
    <source>
        <dbReference type="SAM" id="SignalP"/>
    </source>
</evidence>
<accession>A0AAU9JQQ0</accession>
<evidence type="ECO:0000313" key="2">
    <source>
        <dbReference type="EMBL" id="CAG9327440.1"/>
    </source>
</evidence>
<protein>
    <submittedName>
        <fullName evidence="2">Uncharacterized protein</fullName>
    </submittedName>
</protein>
<dbReference type="AlphaFoldDB" id="A0AAU9JQQ0"/>
<gene>
    <name evidence="2" type="ORF">BSTOLATCC_MIC43475</name>
</gene>
<feature type="signal peptide" evidence="1">
    <location>
        <begin position="1"/>
        <end position="19"/>
    </location>
</feature>
<organism evidence="2 3">
    <name type="scientific">Blepharisma stoltei</name>
    <dbReference type="NCBI Taxonomy" id="1481888"/>
    <lineage>
        <taxon>Eukaryota</taxon>
        <taxon>Sar</taxon>
        <taxon>Alveolata</taxon>
        <taxon>Ciliophora</taxon>
        <taxon>Postciliodesmatophora</taxon>
        <taxon>Heterotrichea</taxon>
        <taxon>Heterotrichida</taxon>
        <taxon>Blepharismidae</taxon>
        <taxon>Blepharisma</taxon>
    </lineage>
</organism>
<feature type="chain" id="PRO_5043840836" evidence="1">
    <location>
        <begin position="20"/>
        <end position="149"/>
    </location>
</feature>
<dbReference type="Proteomes" id="UP001162131">
    <property type="component" value="Unassembled WGS sequence"/>
</dbReference>
<keyword evidence="1" id="KW-0732">Signal</keyword>